<evidence type="ECO:0000313" key="4">
    <source>
        <dbReference type="Proteomes" id="UP000005388"/>
    </source>
</evidence>
<reference evidence="3 4" key="1">
    <citation type="journal article" date="2014" name="Int. J. Syst. Evol. Microbiol.">
        <title>Phylogenomics and the dynamic genome evolution of the genus Streptococcus.</title>
        <authorList>
            <consortium name="The Broad Institute Genome Sequencing Platform"/>
            <person name="Richards V.P."/>
            <person name="Palmer S.R."/>
            <person name="Pavinski Bitar P.D."/>
            <person name="Qin X."/>
            <person name="Weinstock G.M."/>
            <person name="Highlander S.K."/>
            <person name="Town C.D."/>
            <person name="Burne R.A."/>
            <person name="Stanhope M.J."/>
        </authorList>
    </citation>
    <scope>NUCLEOTIDE SEQUENCE [LARGE SCALE GENOMIC DNA]</scope>
    <source>
        <strain evidence="3 4">2285-97</strain>
    </source>
</reference>
<dbReference type="InterPro" id="IPR000305">
    <property type="entry name" value="GIY-YIG_endonuc"/>
</dbReference>
<dbReference type="AlphaFoldDB" id="G5KDI4"/>
<dbReference type="RefSeq" id="WP_006738513.1">
    <property type="nucleotide sequence ID" value="NZ_AEUZ02000001.1"/>
</dbReference>
<feature type="domain" description="GIY-YIG" evidence="2">
    <location>
        <begin position="1"/>
        <end position="76"/>
    </location>
</feature>
<dbReference type="eggNOG" id="COG2827">
    <property type="taxonomic scope" value="Bacteria"/>
</dbReference>
<dbReference type="Pfam" id="PF01541">
    <property type="entry name" value="GIY-YIG"/>
    <property type="match status" value="1"/>
</dbReference>
<dbReference type="InterPro" id="IPR035901">
    <property type="entry name" value="GIY-YIG_endonuc_sf"/>
</dbReference>
<dbReference type="PANTHER" id="PTHR34477">
    <property type="entry name" value="UPF0213 PROTEIN YHBQ"/>
    <property type="match status" value="1"/>
</dbReference>
<keyword evidence="4" id="KW-1185">Reference proteome</keyword>
<evidence type="ECO:0000256" key="1">
    <source>
        <dbReference type="ARBA" id="ARBA00007435"/>
    </source>
</evidence>
<dbReference type="SUPFAM" id="SSF82771">
    <property type="entry name" value="GIY-YIG endonuclease"/>
    <property type="match status" value="1"/>
</dbReference>
<protein>
    <submittedName>
        <fullName evidence="3">GIY-YIG catalytic domain protein</fullName>
    </submittedName>
</protein>
<comment type="similarity">
    <text evidence="1">Belongs to the UPF0213 family.</text>
</comment>
<organism evidence="3 4">
    <name type="scientific">Streptococcus urinalis 2285-97</name>
    <dbReference type="NCBI Taxonomy" id="764291"/>
    <lineage>
        <taxon>Bacteria</taxon>
        <taxon>Bacillati</taxon>
        <taxon>Bacillota</taxon>
        <taxon>Bacilli</taxon>
        <taxon>Lactobacillales</taxon>
        <taxon>Streptococcaceae</taxon>
        <taxon>Streptococcus</taxon>
    </lineage>
</organism>
<accession>G5KDI4</accession>
<evidence type="ECO:0000313" key="3">
    <source>
        <dbReference type="EMBL" id="EHJ55720.1"/>
    </source>
</evidence>
<dbReference type="EMBL" id="AEUZ02000001">
    <property type="protein sequence ID" value="EHJ55720.1"/>
    <property type="molecule type" value="Genomic_DNA"/>
</dbReference>
<gene>
    <name evidence="3" type="ORF">STRUR_0628</name>
</gene>
<proteinExistence type="inferred from homology"/>
<dbReference type="PROSITE" id="PS50164">
    <property type="entry name" value="GIY_YIG"/>
    <property type="match status" value="1"/>
</dbReference>
<dbReference type="STRING" id="764291.STRUR_0628"/>
<dbReference type="PANTHER" id="PTHR34477:SF1">
    <property type="entry name" value="UPF0213 PROTEIN YHBQ"/>
    <property type="match status" value="1"/>
</dbReference>
<dbReference type="Proteomes" id="UP000005388">
    <property type="component" value="Unassembled WGS sequence"/>
</dbReference>
<dbReference type="CDD" id="cd10456">
    <property type="entry name" value="GIY-YIG_UPF0213"/>
    <property type="match status" value="1"/>
</dbReference>
<evidence type="ECO:0000259" key="2">
    <source>
        <dbReference type="PROSITE" id="PS50164"/>
    </source>
</evidence>
<sequence length="84" mass="9872">MPYMYVLECSDGTLYTGYTTDLEKRINTHNSGKGAKYTKSRLPVTLIYHEFFETKNEAMSAEALFKKRKNRQEKLDYIKAHQTK</sequence>
<dbReference type="Gene3D" id="3.40.1440.10">
    <property type="entry name" value="GIY-YIG endonuclease"/>
    <property type="match status" value="1"/>
</dbReference>
<dbReference type="InterPro" id="IPR050190">
    <property type="entry name" value="UPF0213_domain"/>
</dbReference>
<comment type="caution">
    <text evidence="3">The sequence shown here is derived from an EMBL/GenBank/DDBJ whole genome shotgun (WGS) entry which is preliminary data.</text>
</comment>
<name>G5KDI4_9STRE</name>